<comment type="caution">
    <text evidence="3">The sequence shown here is derived from an EMBL/GenBank/DDBJ whole genome shotgun (WGS) entry which is preliminary data.</text>
</comment>
<dbReference type="Gene3D" id="2.30.30.110">
    <property type="match status" value="1"/>
</dbReference>
<keyword evidence="4" id="KW-1185">Reference proteome</keyword>
<organism evidence="3 4">
    <name type="scientific">Lacticaseibacillus hegangensis</name>
    <dbReference type="NCBI Taxonomy" id="2486010"/>
    <lineage>
        <taxon>Bacteria</taxon>
        <taxon>Bacillati</taxon>
        <taxon>Bacillota</taxon>
        <taxon>Bacilli</taxon>
        <taxon>Lactobacillales</taxon>
        <taxon>Lactobacillaceae</taxon>
        <taxon>Lacticaseibacillus</taxon>
    </lineage>
</organism>
<name>A0ABW4CYH8_9LACO</name>
<dbReference type="Pfam" id="PF02452">
    <property type="entry name" value="PemK_toxin"/>
    <property type="match status" value="1"/>
</dbReference>
<evidence type="ECO:0000313" key="3">
    <source>
        <dbReference type="EMBL" id="MFD1441526.1"/>
    </source>
</evidence>
<accession>A0ABW4CYH8</accession>
<proteinExistence type="inferred from homology"/>
<dbReference type="SUPFAM" id="SSF50118">
    <property type="entry name" value="Cell growth inhibitor/plasmid maintenance toxic component"/>
    <property type="match status" value="1"/>
</dbReference>
<comment type="similarity">
    <text evidence="1">Belongs to the PemK/MazF family.</text>
</comment>
<gene>
    <name evidence="3" type="ORF">ACFQ5K_09095</name>
</gene>
<evidence type="ECO:0000256" key="2">
    <source>
        <dbReference type="ARBA" id="ARBA00022649"/>
    </source>
</evidence>
<evidence type="ECO:0000256" key="1">
    <source>
        <dbReference type="ARBA" id="ARBA00007521"/>
    </source>
</evidence>
<dbReference type="Proteomes" id="UP001597212">
    <property type="component" value="Unassembled WGS sequence"/>
</dbReference>
<protein>
    <submittedName>
        <fullName evidence="3">Type II toxin-antitoxin system PemK/MazF family toxin</fullName>
    </submittedName>
</protein>
<dbReference type="RefSeq" id="WP_125756659.1">
    <property type="nucleotide sequence ID" value="NZ_JBHTOK010000070.1"/>
</dbReference>
<evidence type="ECO:0000313" key="4">
    <source>
        <dbReference type="Proteomes" id="UP001597212"/>
    </source>
</evidence>
<dbReference type="InterPro" id="IPR003477">
    <property type="entry name" value="PemK-like"/>
</dbReference>
<keyword evidence="2" id="KW-1277">Toxin-antitoxin system</keyword>
<dbReference type="EMBL" id="JBHTOK010000070">
    <property type="protein sequence ID" value="MFD1441526.1"/>
    <property type="molecule type" value="Genomic_DNA"/>
</dbReference>
<dbReference type="InterPro" id="IPR011067">
    <property type="entry name" value="Plasmid_toxin/cell-grow_inhib"/>
</dbReference>
<reference evidence="4" key="1">
    <citation type="journal article" date="2019" name="Int. J. Syst. Evol. Microbiol.">
        <title>The Global Catalogue of Microorganisms (GCM) 10K type strain sequencing project: providing services to taxonomists for standard genome sequencing and annotation.</title>
        <authorList>
            <consortium name="The Broad Institute Genomics Platform"/>
            <consortium name="The Broad Institute Genome Sequencing Center for Infectious Disease"/>
            <person name="Wu L."/>
            <person name="Ma J."/>
        </authorList>
    </citation>
    <scope>NUCLEOTIDE SEQUENCE [LARGE SCALE GENOMIC DNA]</scope>
    <source>
        <strain evidence="4">CCM 8912</strain>
    </source>
</reference>
<sequence>MVVSQGDLIWIDAEPHAGHEQGGHDPEHGNIRRPMIVLSTAAYYKQTGLILGMPITHASSQREDIRPAIDDKKSGIHGSVITYQIQNYDFQARHGQVVGHVSHGYIMRLLPIAVGAMGVEL</sequence>